<feature type="transmembrane region" description="Helical" evidence="1">
    <location>
        <begin position="20"/>
        <end position="48"/>
    </location>
</feature>
<reference evidence="3" key="1">
    <citation type="submission" date="2016-10" db="EMBL/GenBank/DDBJ databases">
        <authorList>
            <person name="Varghese N."/>
            <person name="Submissions S."/>
        </authorList>
    </citation>
    <scope>NUCLEOTIDE SEQUENCE [LARGE SCALE GENOMIC DNA]</scope>
    <source>
        <strain evidence="3">DSM 17616</strain>
    </source>
</reference>
<organism evidence="2 3">
    <name type="scientific">Rheinheimera pacifica</name>
    <dbReference type="NCBI Taxonomy" id="173990"/>
    <lineage>
        <taxon>Bacteria</taxon>
        <taxon>Pseudomonadati</taxon>
        <taxon>Pseudomonadota</taxon>
        <taxon>Gammaproteobacteria</taxon>
        <taxon>Chromatiales</taxon>
        <taxon>Chromatiaceae</taxon>
        <taxon>Rheinheimera</taxon>
    </lineage>
</organism>
<dbReference type="EMBL" id="FNXF01000009">
    <property type="protein sequence ID" value="SEH96461.1"/>
    <property type="molecule type" value="Genomic_DNA"/>
</dbReference>
<keyword evidence="1" id="KW-0472">Membrane</keyword>
<keyword evidence="3" id="KW-1185">Reference proteome</keyword>
<dbReference type="STRING" id="173990.SAMN05660691_02441"/>
<evidence type="ECO:0000256" key="1">
    <source>
        <dbReference type="SAM" id="Phobius"/>
    </source>
</evidence>
<dbReference type="Proteomes" id="UP000199371">
    <property type="component" value="Unassembled WGS sequence"/>
</dbReference>
<gene>
    <name evidence="2" type="ORF">SAMN05660691_02441</name>
</gene>
<keyword evidence="1" id="KW-1133">Transmembrane helix</keyword>
<name>A0A1H6M552_9GAMM</name>
<proteinExistence type="predicted"/>
<protein>
    <submittedName>
        <fullName evidence="2">Uncharacterized protein</fullName>
    </submittedName>
</protein>
<accession>A0A1H6M552</accession>
<evidence type="ECO:0000313" key="3">
    <source>
        <dbReference type="Proteomes" id="UP000199371"/>
    </source>
</evidence>
<evidence type="ECO:0000313" key="2">
    <source>
        <dbReference type="EMBL" id="SEH96461.1"/>
    </source>
</evidence>
<sequence length="56" mass="6404">MDSFNQFVANWKEDPPLMLIITLIVLCIYALVAASFAFFFAFSLAYWLSEFGITLC</sequence>
<keyword evidence="1" id="KW-0812">Transmembrane</keyword>
<dbReference type="AlphaFoldDB" id="A0A1H6M552"/>
<dbReference type="RefSeq" id="WP_177172227.1">
    <property type="nucleotide sequence ID" value="NZ_FNXF01000009.1"/>
</dbReference>